<protein>
    <submittedName>
        <fullName evidence="1">Uncharacterized protein</fullName>
    </submittedName>
</protein>
<proteinExistence type="predicted"/>
<dbReference type="KEGG" id="vg:77934270"/>
<dbReference type="RefSeq" id="YP_010658324.1">
    <property type="nucleotide sequence ID" value="NC_070856.1"/>
</dbReference>
<name>A0AAE7VMA8_9CAUD</name>
<dbReference type="GeneID" id="77934270"/>
<dbReference type="Proteomes" id="UP000828420">
    <property type="component" value="Segment"/>
</dbReference>
<evidence type="ECO:0000313" key="2">
    <source>
        <dbReference type="Proteomes" id="UP000828420"/>
    </source>
</evidence>
<dbReference type="EMBL" id="MW980066">
    <property type="protein sequence ID" value="QXV74323.1"/>
    <property type="molecule type" value="Genomic_DNA"/>
</dbReference>
<sequence>MKKLVHECIEALKPFAELAVAHKNYWGDPALLVLAHDHESGLAISLHDCRIAHHTRIELQNRLERYDGNESYNRI</sequence>
<keyword evidence="2" id="KW-1185">Reference proteome</keyword>
<reference evidence="1 2" key="1">
    <citation type="submission" date="2021-04" db="EMBL/GenBank/DDBJ databases">
        <title>The Hidden Diversity of Double-Stranded DNA Phages in the Symbiotic Bacterium Rhizobium.</title>
        <authorList>
            <person name="Santamaria R.I."/>
            <person name="Bustos P."/>
            <person name="Cauwenberghe J.V."/>
            <person name="Gonzalez V."/>
        </authorList>
    </citation>
    <scope>NUCLEOTIDE SEQUENCE [LARGE SCALE GENOMIC DNA]</scope>
</reference>
<organism evidence="1 2">
    <name type="scientific">Rhizobium phage RHEph16</name>
    <dbReference type="NCBI Taxonomy" id="2836132"/>
    <lineage>
        <taxon>Viruses</taxon>
        <taxon>Duplodnaviria</taxon>
        <taxon>Heunggongvirae</taxon>
        <taxon>Uroviricota</taxon>
        <taxon>Caudoviricetes</taxon>
        <taxon>Schitoviridae</taxon>
        <taxon>Demetervirinae</taxon>
        <taxon>Acanvirus</taxon>
        <taxon>Acanvirus Rheph16</taxon>
    </lineage>
</organism>
<evidence type="ECO:0000313" key="1">
    <source>
        <dbReference type="EMBL" id="QXV74323.1"/>
    </source>
</evidence>
<accession>A0AAE7VMA8</accession>